<reference evidence="3 4" key="1">
    <citation type="submission" date="2019-02" db="EMBL/GenBank/DDBJ databases">
        <authorList>
            <person name="Goldberg S.R."/>
            <person name="Haltli B.A."/>
            <person name="Correa H."/>
            <person name="Russell K.G."/>
        </authorList>
    </citation>
    <scope>NUCLEOTIDE SEQUENCE [LARGE SCALE GENOMIC DNA]</scope>
    <source>
        <strain evidence="3 4">JCM 16186</strain>
    </source>
</reference>
<dbReference type="InterPro" id="IPR011059">
    <property type="entry name" value="Metal-dep_hydrolase_composite"/>
</dbReference>
<evidence type="ECO:0000313" key="3">
    <source>
        <dbReference type="EMBL" id="MTI27867.1"/>
    </source>
</evidence>
<proteinExistence type="predicted"/>
<organism evidence="3 4">
    <name type="scientific">Fulvivirga kasyanovii</name>
    <dbReference type="NCBI Taxonomy" id="396812"/>
    <lineage>
        <taxon>Bacteria</taxon>
        <taxon>Pseudomonadati</taxon>
        <taxon>Bacteroidota</taxon>
        <taxon>Cytophagia</taxon>
        <taxon>Cytophagales</taxon>
        <taxon>Fulvivirgaceae</taxon>
        <taxon>Fulvivirga</taxon>
    </lineage>
</organism>
<keyword evidence="4" id="KW-1185">Reference proteome</keyword>
<gene>
    <name evidence="3" type="ORF">E1163_23120</name>
</gene>
<evidence type="ECO:0000259" key="2">
    <source>
        <dbReference type="Pfam" id="PF01979"/>
    </source>
</evidence>
<dbReference type="RefSeq" id="WP_155174866.1">
    <property type="nucleotide sequence ID" value="NZ_BAAAFL010000016.1"/>
</dbReference>
<sequence length="567" mass="62106">MTGLKLVFMRRALLILFLGLSYLTSDGQSNEMAPVTRTYAIKNARIIQAPGRVIDEGVLIIKNGIITAVGKNIDIPAGARIIQADSLYVYAGFIDGLSHTGVPKPREEDLSKKVKDPGNPPNDIAGIEPQKDVRNMLDPSDKSVDEMRRLGFAVSHAVPHGRMLPGQGAIILHAGETPDAMVYKQQVSLFSQLSGAPGIYPNTVIGVMAKYRGLYRQAEQAKAYNARYIQSAAGMERPVSDRILEAFYPVIDKQLPVVFKAEDVLSIQRVLDLKSQLGFNLILADVKQGWDISEKIKNSGAKLFLSLDLPEMEEKKSETDTTRAEDKKEEVRSDSDLEKQRLQARKDAMIKKYYQQPALLHSQGMIFGFSTLEAKSKDIRANLSKLVENGLSEDAALAALTTSPAQLLGLSATMGTLDNGKIANLVITDKSYFDKESKVKYVFVDGKMFEYKDEPKPKKNGDAVKVAGKWTYNTETPQGVHTGDIIINGEEDDYSGTISSTVSGDTNDLSDISVDGDQLSFSFTVVIDGNAVLIDVLVTVDEDTFEGTMTAGDYGSYPIEGERTPEK</sequence>
<comment type="caution">
    <text evidence="3">The sequence shown here is derived from an EMBL/GenBank/DDBJ whole genome shotgun (WGS) entry which is preliminary data.</text>
</comment>
<name>A0ABW9RW07_9BACT</name>
<dbReference type="Pfam" id="PF01979">
    <property type="entry name" value="Amidohydro_1"/>
    <property type="match status" value="1"/>
</dbReference>
<dbReference type="EMBL" id="SMLW01000645">
    <property type="protein sequence ID" value="MTI27867.1"/>
    <property type="molecule type" value="Genomic_DNA"/>
</dbReference>
<dbReference type="Proteomes" id="UP000798808">
    <property type="component" value="Unassembled WGS sequence"/>
</dbReference>
<dbReference type="InterPro" id="IPR051781">
    <property type="entry name" value="Metallo-dep_Hydrolase"/>
</dbReference>
<evidence type="ECO:0000256" key="1">
    <source>
        <dbReference type="SAM" id="MobiDB-lite"/>
    </source>
</evidence>
<accession>A0ABW9RW07</accession>
<dbReference type="Gene3D" id="3.20.20.140">
    <property type="entry name" value="Metal-dependent hydrolases"/>
    <property type="match status" value="1"/>
</dbReference>
<feature type="domain" description="Amidohydrolase-related" evidence="2">
    <location>
        <begin position="361"/>
        <end position="448"/>
    </location>
</feature>
<dbReference type="PANTHER" id="PTHR43135">
    <property type="entry name" value="ALPHA-D-RIBOSE 1-METHYLPHOSPHONATE 5-TRIPHOSPHATE DIPHOSPHATASE"/>
    <property type="match status" value="1"/>
</dbReference>
<dbReference type="PANTHER" id="PTHR43135:SF3">
    <property type="entry name" value="ALPHA-D-RIBOSE 1-METHYLPHOSPHONATE 5-TRIPHOSPHATE DIPHOSPHATASE"/>
    <property type="match status" value="1"/>
</dbReference>
<evidence type="ECO:0000313" key="4">
    <source>
        <dbReference type="Proteomes" id="UP000798808"/>
    </source>
</evidence>
<feature type="compositionally biased region" description="Basic and acidic residues" evidence="1">
    <location>
        <begin position="104"/>
        <end position="116"/>
    </location>
</feature>
<feature type="region of interest" description="Disordered" evidence="1">
    <location>
        <begin position="314"/>
        <end position="338"/>
    </location>
</feature>
<protein>
    <submittedName>
        <fullName evidence="3">Amidohydrolase</fullName>
    </submittedName>
</protein>
<dbReference type="SUPFAM" id="SSF51338">
    <property type="entry name" value="Composite domain of metallo-dependent hydrolases"/>
    <property type="match status" value="1"/>
</dbReference>
<feature type="region of interest" description="Disordered" evidence="1">
    <location>
        <begin position="102"/>
        <end position="128"/>
    </location>
</feature>
<dbReference type="Gene3D" id="2.30.40.10">
    <property type="entry name" value="Urease, subunit C, domain 1"/>
    <property type="match status" value="1"/>
</dbReference>
<dbReference type="InterPro" id="IPR006680">
    <property type="entry name" value="Amidohydro-rel"/>
</dbReference>